<dbReference type="InterPro" id="IPR032710">
    <property type="entry name" value="NTF2-like_dom_sf"/>
</dbReference>
<evidence type="ECO:0000259" key="1">
    <source>
        <dbReference type="Pfam" id="PF13577"/>
    </source>
</evidence>
<evidence type="ECO:0000313" key="2">
    <source>
        <dbReference type="EMBL" id="TXS92847.1"/>
    </source>
</evidence>
<protein>
    <submittedName>
        <fullName evidence="2">Nuclear transport factor 2 family protein</fullName>
    </submittedName>
</protein>
<name>A0A5C8ZZM7_9GAMM</name>
<feature type="domain" description="SnoaL-like" evidence="1">
    <location>
        <begin position="12"/>
        <end position="137"/>
    </location>
</feature>
<dbReference type="Proteomes" id="UP000321039">
    <property type="component" value="Unassembled WGS sequence"/>
</dbReference>
<dbReference type="InterPro" id="IPR037401">
    <property type="entry name" value="SnoaL-like"/>
</dbReference>
<dbReference type="EMBL" id="VRZA01000004">
    <property type="protein sequence ID" value="TXS92847.1"/>
    <property type="molecule type" value="Genomic_DNA"/>
</dbReference>
<keyword evidence="3" id="KW-1185">Reference proteome</keyword>
<proteinExistence type="predicted"/>
<dbReference type="AlphaFoldDB" id="A0A5C8ZZM7"/>
<comment type="caution">
    <text evidence="2">The sequence shown here is derived from an EMBL/GenBank/DDBJ whole genome shotgun (WGS) entry which is preliminary data.</text>
</comment>
<dbReference type="Gene3D" id="3.10.450.50">
    <property type="match status" value="1"/>
</dbReference>
<dbReference type="CDD" id="cd00531">
    <property type="entry name" value="NTF2_like"/>
    <property type="match status" value="1"/>
</dbReference>
<reference evidence="2 3" key="1">
    <citation type="submission" date="2019-08" db="EMBL/GenBank/DDBJ databases">
        <title>Parahaliea maris sp. nov., isolated from the surface seawater.</title>
        <authorList>
            <person name="Liu Y."/>
        </authorList>
    </citation>
    <scope>NUCLEOTIDE SEQUENCE [LARGE SCALE GENOMIC DNA]</scope>
    <source>
        <strain evidence="2 3">HSLHS9</strain>
    </source>
</reference>
<dbReference type="SUPFAM" id="SSF54427">
    <property type="entry name" value="NTF2-like"/>
    <property type="match status" value="1"/>
</dbReference>
<evidence type="ECO:0000313" key="3">
    <source>
        <dbReference type="Proteomes" id="UP000321039"/>
    </source>
</evidence>
<dbReference type="Pfam" id="PF13577">
    <property type="entry name" value="SnoaL_4"/>
    <property type="match status" value="1"/>
</dbReference>
<sequence length="165" mass="18905">MSELDTLKTEIRQLQDRQAILELKHRYLDACDAKQPAEVLACFAAGEIDIDFGHIGRFQRREDFVAVFEELGCHDHIVDMHHAQNPVIHLTGADTAEGRVGLHFHSLNTRDKTAFKLAGQYRDEYRRIDGQWQISRSHFRPHWVEMRDFSGAADVVTYAGNCMPG</sequence>
<gene>
    <name evidence="2" type="ORF">FV139_12835</name>
</gene>
<dbReference type="RefSeq" id="WP_148068850.1">
    <property type="nucleotide sequence ID" value="NZ_VRZA01000004.1"/>
</dbReference>
<accession>A0A5C8ZZM7</accession>
<organism evidence="2 3">
    <name type="scientific">Parahaliea maris</name>
    <dbReference type="NCBI Taxonomy" id="2716870"/>
    <lineage>
        <taxon>Bacteria</taxon>
        <taxon>Pseudomonadati</taxon>
        <taxon>Pseudomonadota</taxon>
        <taxon>Gammaproteobacteria</taxon>
        <taxon>Cellvibrionales</taxon>
        <taxon>Halieaceae</taxon>
        <taxon>Parahaliea</taxon>
    </lineage>
</organism>